<dbReference type="EMBL" id="CP121689">
    <property type="protein sequence ID" value="WZL76286.1"/>
    <property type="molecule type" value="Genomic_DNA"/>
</dbReference>
<gene>
    <name evidence="3" type="ORF">QBE54_00710</name>
</gene>
<feature type="domain" description="SUF system FeS cluster assembly SufBD core" evidence="2">
    <location>
        <begin position="156"/>
        <end position="387"/>
    </location>
</feature>
<comment type="similarity">
    <text evidence="1">Belongs to the iron-sulfur cluster assembly SufBD family.</text>
</comment>
<dbReference type="SUPFAM" id="SSF101960">
    <property type="entry name" value="Stabilizer of iron transporter SufD"/>
    <property type="match status" value="1"/>
</dbReference>
<proteinExistence type="inferred from homology"/>
<name>A0ABZ2YDD3_9BACT</name>
<sequence length="415" mass="46002">MKTNQSIRENLQRRAQEAINKKASLGPDIDLSRFAVCAEKETVEDPGELNRQLKEAALYAGVDLEKDSAAGVYLQVDRSAVYERIQRAFEGKLEIMSISKALEKYPELWEYYFSLVPVDADKYTAFSELCRTEGYFVRVFAHQKVAVPLQTCLLISENQAVQSVHNLVILEEGSEANLITGCAAVHNEQAGLHIGVSEFFIGDNARLTFTMIHNWGENFHVRPRTVVKLGNNAFFGNTYVLLKPLLSLQTFPRALLEGENSSAVFRSIIFAKGDSYIDVGSTLVLKNRGCSGDSISRVCAQDRAQVFARGKLVSHHDEAQAHLECKGILFSREASIVSVPELEVYGAPKSRLSHEAAVGPIEEEVVNYLRARGLRKEEALSLITRGFLGVDIPGIPPALKKYIDEIIAVTSQDVL</sequence>
<dbReference type="PANTHER" id="PTHR30508:SF1">
    <property type="entry name" value="UPF0051 PROTEIN ABCI8, CHLOROPLASTIC-RELATED"/>
    <property type="match status" value="1"/>
</dbReference>
<organism evidence="3 4">
    <name type="scientific">Thermatribacter velox</name>
    <dbReference type="NCBI Taxonomy" id="3039681"/>
    <lineage>
        <taxon>Bacteria</taxon>
        <taxon>Pseudomonadati</taxon>
        <taxon>Atribacterota</taxon>
        <taxon>Atribacteria</taxon>
        <taxon>Atribacterales</taxon>
        <taxon>Thermatribacteraceae</taxon>
        <taxon>Thermatribacter</taxon>
    </lineage>
</organism>
<evidence type="ECO:0000259" key="2">
    <source>
        <dbReference type="Pfam" id="PF01458"/>
    </source>
</evidence>
<reference evidence="3 4" key="1">
    <citation type="submission" date="2023-03" db="EMBL/GenBank/DDBJ databases">
        <title>Novel Species.</title>
        <authorList>
            <person name="Ma S."/>
        </authorList>
    </citation>
    <scope>NUCLEOTIDE SEQUENCE [LARGE SCALE GENOMIC DNA]</scope>
    <source>
        <strain evidence="3 4">B11</strain>
    </source>
</reference>
<evidence type="ECO:0000256" key="1">
    <source>
        <dbReference type="ARBA" id="ARBA00043967"/>
    </source>
</evidence>
<protein>
    <submittedName>
        <fullName evidence="3">SufD family Fe-S cluster assembly protein</fullName>
    </submittedName>
</protein>
<keyword evidence="4" id="KW-1185">Reference proteome</keyword>
<dbReference type="InterPro" id="IPR000825">
    <property type="entry name" value="SUF_FeS_clus_asmbl_SufBD_core"/>
</dbReference>
<dbReference type="PANTHER" id="PTHR30508">
    <property type="entry name" value="FES CLUSTER ASSEMBLY PROTEIN SUF"/>
    <property type="match status" value="1"/>
</dbReference>
<dbReference type="Pfam" id="PF01458">
    <property type="entry name" value="SUFBD_core"/>
    <property type="match status" value="1"/>
</dbReference>
<dbReference type="RefSeq" id="WP_369018444.1">
    <property type="nucleotide sequence ID" value="NZ_CP121689.1"/>
</dbReference>
<evidence type="ECO:0000313" key="4">
    <source>
        <dbReference type="Proteomes" id="UP001461341"/>
    </source>
</evidence>
<evidence type="ECO:0000313" key="3">
    <source>
        <dbReference type="EMBL" id="WZL76286.1"/>
    </source>
</evidence>
<accession>A0ABZ2YDD3</accession>
<dbReference type="InterPro" id="IPR055346">
    <property type="entry name" value="Fe-S_cluster_assembly_SufBD"/>
</dbReference>
<dbReference type="Proteomes" id="UP001461341">
    <property type="component" value="Chromosome"/>
</dbReference>
<dbReference type="InterPro" id="IPR037284">
    <property type="entry name" value="SUF_FeS_clus_asmbl_SufBD_sf"/>
</dbReference>